<reference evidence="2" key="1">
    <citation type="submission" date="2023-08" db="EMBL/GenBank/DDBJ databases">
        <title>A de novo genome assembly of Solanum verrucosum Schlechtendal, a Mexican diploid species geographically isolated from the other diploid A-genome species in potato relatives.</title>
        <authorList>
            <person name="Hosaka K."/>
        </authorList>
    </citation>
    <scope>NUCLEOTIDE SEQUENCE</scope>
    <source>
        <tissue evidence="2">Young leaves</tissue>
    </source>
</reference>
<name>A0AAF0QLX9_SOLVR</name>
<dbReference type="EMBL" id="CP133612">
    <property type="protein sequence ID" value="WMV08698.1"/>
    <property type="molecule type" value="Genomic_DNA"/>
</dbReference>
<organism evidence="2 3">
    <name type="scientific">Solanum verrucosum</name>
    <dbReference type="NCBI Taxonomy" id="315347"/>
    <lineage>
        <taxon>Eukaryota</taxon>
        <taxon>Viridiplantae</taxon>
        <taxon>Streptophyta</taxon>
        <taxon>Embryophyta</taxon>
        <taxon>Tracheophyta</taxon>
        <taxon>Spermatophyta</taxon>
        <taxon>Magnoliopsida</taxon>
        <taxon>eudicotyledons</taxon>
        <taxon>Gunneridae</taxon>
        <taxon>Pentapetalae</taxon>
        <taxon>asterids</taxon>
        <taxon>lamiids</taxon>
        <taxon>Solanales</taxon>
        <taxon>Solanaceae</taxon>
        <taxon>Solanoideae</taxon>
        <taxon>Solaneae</taxon>
        <taxon>Solanum</taxon>
    </lineage>
</organism>
<evidence type="ECO:0000313" key="1">
    <source>
        <dbReference type="EMBL" id="WMV08698.1"/>
    </source>
</evidence>
<keyword evidence="3" id="KW-1185">Reference proteome</keyword>
<dbReference type="AlphaFoldDB" id="A0AAF0QLX9"/>
<evidence type="ECO:0000313" key="3">
    <source>
        <dbReference type="Proteomes" id="UP001234989"/>
    </source>
</evidence>
<protein>
    <submittedName>
        <fullName evidence="2">Uncharacterized protein</fullName>
    </submittedName>
</protein>
<gene>
    <name evidence="1" type="ORF">MTR67_002083</name>
    <name evidence="2" type="ORF">MTR67_015694</name>
</gene>
<sequence length="72" mass="8159">MKSRNNHCFNSFSSSEESVIVNNLPLLPLLLVPPAIPLHLRNRFCQRLSPTKSHHLPPPTSFSLFVDVICHL</sequence>
<evidence type="ECO:0000313" key="2">
    <source>
        <dbReference type="EMBL" id="WMV22309.1"/>
    </source>
</evidence>
<dbReference type="Proteomes" id="UP001234989">
    <property type="component" value="Chromosome 1"/>
</dbReference>
<accession>A0AAF0QLX9</accession>
<proteinExistence type="predicted"/>
<dbReference type="EMBL" id="CP133614">
    <property type="protein sequence ID" value="WMV22309.1"/>
    <property type="molecule type" value="Genomic_DNA"/>
</dbReference>
<dbReference type="Proteomes" id="UP001234989">
    <property type="component" value="Chromosome 3"/>
</dbReference>